<dbReference type="AlphaFoldDB" id="A0A3N1L4G2"/>
<evidence type="ECO:0000313" key="3">
    <source>
        <dbReference type="Proteomes" id="UP000278222"/>
    </source>
</evidence>
<dbReference type="EMBL" id="RJKX01000015">
    <property type="protein sequence ID" value="ROP84295.1"/>
    <property type="molecule type" value="Genomic_DNA"/>
</dbReference>
<protein>
    <submittedName>
        <fullName evidence="2">Crotonobetainyl-CoA:carnitine CoA-transferase CaiB-like acyl-CoA transferase</fullName>
    </submittedName>
</protein>
<gene>
    <name evidence="2" type="ORF">EDC65_3645</name>
</gene>
<dbReference type="InterPro" id="IPR023606">
    <property type="entry name" value="CoA-Trfase_III_dom_1_sf"/>
</dbReference>
<reference evidence="2 3" key="1">
    <citation type="submission" date="2018-11" db="EMBL/GenBank/DDBJ databases">
        <title>Genomic Encyclopedia of Type Strains, Phase IV (KMG-IV): sequencing the most valuable type-strain genomes for metagenomic binning, comparative biology and taxonomic classification.</title>
        <authorList>
            <person name="Goeker M."/>
        </authorList>
    </citation>
    <scope>NUCLEOTIDE SEQUENCE [LARGE SCALE GENOMIC DNA]</scope>
    <source>
        <strain evidence="2 3">DSM 5900</strain>
    </source>
</reference>
<dbReference type="Gene3D" id="3.40.50.10540">
    <property type="entry name" value="Crotonobetainyl-coa:carnitine coa-transferase, domain 1"/>
    <property type="match status" value="1"/>
</dbReference>
<proteinExistence type="predicted"/>
<dbReference type="InterPro" id="IPR050483">
    <property type="entry name" value="CoA-transferase_III_domain"/>
</dbReference>
<dbReference type="PANTHER" id="PTHR48207">
    <property type="entry name" value="SUCCINATE--HYDROXYMETHYLGLUTARATE COA-TRANSFERASE"/>
    <property type="match status" value="1"/>
</dbReference>
<dbReference type="PANTHER" id="PTHR48207:SF3">
    <property type="entry name" value="SUCCINATE--HYDROXYMETHYLGLUTARATE COA-TRANSFERASE"/>
    <property type="match status" value="1"/>
</dbReference>
<comment type="caution">
    <text evidence="2">The sequence shown here is derived from an EMBL/GenBank/DDBJ whole genome shotgun (WGS) entry which is preliminary data.</text>
</comment>
<evidence type="ECO:0000313" key="2">
    <source>
        <dbReference type="EMBL" id="ROP84295.1"/>
    </source>
</evidence>
<dbReference type="SUPFAM" id="SSF89796">
    <property type="entry name" value="CoA-transferase family III (CaiB/BaiF)"/>
    <property type="match status" value="1"/>
</dbReference>
<keyword evidence="3" id="KW-1185">Reference proteome</keyword>
<dbReference type="RefSeq" id="WP_197735706.1">
    <property type="nucleotide sequence ID" value="NZ_AP019700.1"/>
</dbReference>
<keyword evidence="1 2" id="KW-0808">Transferase</keyword>
<organism evidence="2 3">
    <name type="scientific">Stella humosa</name>
    <dbReference type="NCBI Taxonomy" id="94"/>
    <lineage>
        <taxon>Bacteria</taxon>
        <taxon>Pseudomonadati</taxon>
        <taxon>Pseudomonadota</taxon>
        <taxon>Alphaproteobacteria</taxon>
        <taxon>Rhodospirillales</taxon>
        <taxon>Stellaceae</taxon>
        <taxon>Stella</taxon>
    </lineage>
</organism>
<evidence type="ECO:0000256" key="1">
    <source>
        <dbReference type="ARBA" id="ARBA00022679"/>
    </source>
</evidence>
<accession>A0A3N1L4G2</accession>
<dbReference type="GO" id="GO:0008410">
    <property type="term" value="F:CoA-transferase activity"/>
    <property type="evidence" value="ECO:0007669"/>
    <property type="project" value="TreeGrafter"/>
</dbReference>
<dbReference type="Proteomes" id="UP000278222">
    <property type="component" value="Unassembled WGS sequence"/>
</dbReference>
<dbReference type="Gene3D" id="3.30.1540.10">
    <property type="entry name" value="formyl-coa transferase, domain 3"/>
    <property type="match status" value="1"/>
</dbReference>
<sequence>MQQEQAASPSQPQALPLAGMRVFEIGTSVAAPYAGLILASLGAELVKVERPEGDDARHWGPPFWHGASSIFQVFNVNKKSVVVDLKDPEALAGLRRLIVETGDAVLQNMRPGQVEKYGLDATTLLAAKPDLVYCNIGAFGAVGPLKDKPGYDPLMQAFGGLMMMTGEEGRPPVRVGTSLIDMGTGMWCALGIVSALLRREKGGGGARIDTSLYETALAWMTYHAADFISTGTPGKRNGSATRGIAPYQAYQCADGYLMVAAPNDGLFRKLSAALGHAEWAGDPRFVDNPSRVKHLAELNGLIEAIMATRPRAAWQAVLEAAGIPTTPTQTIDEVVVHPQTAALGMLQKTPDGRMDIFGLPMSFDGQRPAMRNAAPELGADTDDLFPTPKG</sequence>
<dbReference type="InterPro" id="IPR003673">
    <property type="entry name" value="CoA-Trfase_fam_III"/>
</dbReference>
<dbReference type="Pfam" id="PF02515">
    <property type="entry name" value="CoA_transf_3"/>
    <property type="match status" value="1"/>
</dbReference>
<dbReference type="InterPro" id="IPR044855">
    <property type="entry name" value="CoA-Trfase_III_dom3_sf"/>
</dbReference>
<name>A0A3N1L4G2_9PROT</name>